<dbReference type="EMBL" id="NEDP02002617">
    <property type="protein sequence ID" value="OWF50374.1"/>
    <property type="molecule type" value="Genomic_DNA"/>
</dbReference>
<organism evidence="2 3">
    <name type="scientific">Mizuhopecten yessoensis</name>
    <name type="common">Japanese scallop</name>
    <name type="synonym">Patinopecten yessoensis</name>
    <dbReference type="NCBI Taxonomy" id="6573"/>
    <lineage>
        <taxon>Eukaryota</taxon>
        <taxon>Metazoa</taxon>
        <taxon>Spiralia</taxon>
        <taxon>Lophotrochozoa</taxon>
        <taxon>Mollusca</taxon>
        <taxon>Bivalvia</taxon>
        <taxon>Autobranchia</taxon>
        <taxon>Pteriomorphia</taxon>
        <taxon>Pectinida</taxon>
        <taxon>Pectinoidea</taxon>
        <taxon>Pectinidae</taxon>
        <taxon>Mizuhopecten</taxon>
    </lineage>
</organism>
<reference evidence="2 3" key="1">
    <citation type="journal article" date="2017" name="Nat. Ecol. Evol.">
        <title>Scallop genome provides insights into evolution of bilaterian karyotype and development.</title>
        <authorList>
            <person name="Wang S."/>
            <person name="Zhang J."/>
            <person name="Jiao W."/>
            <person name="Li J."/>
            <person name="Xun X."/>
            <person name="Sun Y."/>
            <person name="Guo X."/>
            <person name="Huan P."/>
            <person name="Dong B."/>
            <person name="Zhang L."/>
            <person name="Hu X."/>
            <person name="Sun X."/>
            <person name="Wang J."/>
            <person name="Zhao C."/>
            <person name="Wang Y."/>
            <person name="Wang D."/>
            <person name="Huang X."/>
            <person name="Wang R."/>
            <person name="Lv J."/>
            <person name="Li Y."/>
            <person name="Zhang Z."/>
            <person name="Liu B."/>
            <person name="Lu W."/>
            <person name="Hui Y."/>
            <person name="Liang J."/>
            <person name="Zhou Z."/>
            <person name="Hou R."/>
            <person name="Li X."/>
            <person name="Liu Y."/>
            <person name="Li H."/>
            <person name="Ning X."/>
            <person name="Lin Y."/>
            <person name="Zhao L."/>
            <person name="Xing Q."/>
            <person name="Dou J."/>
            <person name="Li Y."/>
            <person name="Mao J."/>
            <person name="Guo H."/>
            <person name="Dou H."/>
            <person name="Li T."/>
            <person name="Mu C."/>
            <person name="Jiang W."/>
            <person name="Fu Q."/>
            <person name="Fu X."/>
            <person name="Miao Y."/>
            <person name="Liu J."/>
            <person name="Yu Q."/>
            <person name="Li R."/>
            <person name="Liao H."/>
            <person name="Li X."/>
            <person name="Kong Y."/>
            <person name="Jiang Z."/>
            <person name="Chourrout D."/>
            <person name="Li R."/>
            <person name="Bao Z."/>
        </authorList>
    </citation>
    <scope>NUCLEOTIDE SEQUENCE [LARGE SCALE GENOMIC DNA]</scope>
    <source>
        <strain evidence="2 3">PY_sf001</strain>
    </source>
</reference>
<gene>
    <name evidence="2" type="ORF">KP79_PYT09473</name>
</gene>
<protein>
    <submittedName>
        <fullName evidence="2">ATP synthase subunit s-like protein</fullName>
    </submittedName>
</protein>
<dbReference type="InterPro" id="IPR032675">
    <property type="entry name" value="LRR_dom_sf"/>
</dbReference>
<name>A0A210QNR3_MIZYE</name>
<evidence type="ECO:0000256" key="1">
    <source>
        <dbReference type="SAM" id="MobiDB-lite"/>
    </source>
</evidence>
<dbReference type="Proteomes" id="UP000242188">
    <property type="component" value="Unassembled WGS sequence"/>
</dbReference>
<dbReference type="OrthoDB" id="1708588at2759"/>
<dbReference type="STRING" id="6573.A0A210QNR3"/>
<feature type="region of interest" description="Disordered" evidence="1">
    <location>
        <begin position="260"/>
        <end position="282"/>
    </location>
</feature>
<proteinExistence type="predicted"/>
<comment type="caution">
    <text evidence="2">The sequence shown here is derived from an EMBL/GenBank/DDBJ whole genome shotgun (WGS) entry which is preliminary data.</text>
</comment>
<accession>A0A210QNR3</accession>
<evidence type="ECO:0000313" key="3">
    <source>
        <dbReference type="Proteomes" id="UP000242188"/>
    </source>
</evidence>
<keyword evidence="3" id="KW-1185">Reference proteome</keyword>
<dbReference type="AlphaFoldDB" id="A0A210QNR3"/>
<evidence type="ECO:0000313" key="2">
    <source>
        <dbReference type="EMBL" id="OWF50374.1"/>
    </source>
</evidence>
<dbReference type="SUPFAM" id="SSF52047">
    <property type="entry name" value="RNI-like"/>
    <property type="match status" value="1"/>
</dbReference>
<dbReference type="Gene3D" id="3.80.10.10">
    <property type="entry name" value="Ribonuclease Inhibitor"/>
    <property type="match status" value="1"/>
</dbReference>
<sequence length="282" mass="32720">MATLTGQRCLFRHSSLKRMSTTFKKMYQSTLQQLPGTEEEVVKKKRFQRFMDSWAFNRLTPETKWTTYQDFSTEAVMEILEDRKRQKRIKSQSFDMKRYNNFGPELSAAQFVVKIGGKVKIDDYPEWVPITDDPSSMPLPEQRLDKLKLEGLDLSGTNLVFEGYRNFVNLQHIKYIRVHDSDFLDDFNLTQFVLFRDTLEFLDISGCPKLTWRGLAWLHHLENLKCLKLDNLKGVDDPEIVLDLVCDMLPNCQVQGTIGISPAQEETEHAPSKPESISSTEL</sequence>